<dbReference type="OrthoDB" id="4760590at2"/>
<evidence type="ECO:0000313" key="4">
    <source>
        <dbReference type="Proteomes" id="UP000317893"/>
    </source>
</evidence>
<keyword evidence="4" id="KW-1185">Reference proteome</keyword>
<dbReference type="InterPro" id="IPR019922">
    <property type="entry name" value="Lucif-like_OxRdatse_MSMEG_4141"/>
</dbReference>
<dbReference type="GO" id="GO:0016705">
    <property type="term" value="F:oxidoreductase activity, acting on paired donors, with incorporation or reduction of molecular oxygen"/>
    <property type="evidence" value="ECO:0007669"/>
    <property type="project" value="InterPro"/>
</dbReference>
<dbReference type="InterPro" id="IPR036661">
    <property type="entry name" value="Luciferase-like_sf"/>
</dbReference>
<reference evidence="3 4" key="1">
    <citation type="submission" date="2019-06" db="EMBL/GenBank/DDBJ databases">
        <title>Sequencing the genomes of 1000 actinobacteria strains.</title>
        <authorList>
            <person name="Klenk H.-P."/>
        </authorList>
    </citation>
    <scope>NUCLEOTIDE SEQUENCE [LARGE SCALE GENOMIC DNA]</scope>
    <source>
        <strain evidence="3 4">DSM 18607</strain>
    </source>
</reference>
<dbReference type="InterPro" id="IPR050564">
    <property type="entry name" value="F420-G6PD/mer"/>
</dbReference>
<dbReference type="InterPro" id="IPR011251">
    <property type="entry name" value="Luciferase-like_dom"/>
</dbReference>
<gene>
    <name evidence="3" type="ORF">FB458_3536</name>
</gene>
<protein>
    <submittedName>
        <fullName evidence="3">Putative F420-dependent oxidoreductase</fullName>
    </submittedName>
</protein>
<evidence type="ECO:0000313" key="3">
    <source>
        <dbReference type="EMBL" id="TQJ10414.1"/>
    </source>
</evidence>
<dbReference type="SUPFAM" id="SSF51679">
    <property type="entry name" value="Bacterial luciferase-like"/>
    <property type="match status" value="1"/>
</dbReference>
<proteinExistence type="predicted"/>
<dbReference type="NCBIfam" id="TIGR03620">
    <property type="entry name" value="F420_MSMEG_4141"/>
    <property type="match status" value="1"/>
</dbReference>
<sequence>MTSTPQSRSVLGRYGLWQGEAGWSPQLATAAEEAGFTTLWVGGSPGGDLEVVARLLESTREAIVGTSIVNVWKDDAAPIAEVTRRLHDRFPGRFFLGIGIGHPEATRTYKKPYETLVDYLDALDAAGVDASTRLLAALGPRVLRLSRDRTAGAIPYLTTPQHTREARDILGDGAVLAAEHKVALSADPEQATRLAHETLGFYLGLVNYRRNLEKLGYDAADLEGSGSERLADDLVLRGDLSHVVAGLRAHLESGADHVAVNLLLGEGDDPVEQVGRLGAALRA</sequence>
<evidence type="ECO:0000256" key="1">
    <source>
        <dbReference type="ARBA" id="ARBA00023002"/>
    </source>
</evidence>
<dbReference type="PANTHER" id="PTHR43244">
    <property type="match status" value="1"/>
</dbReference>
<keyword evidence="1" id="KW-0560">Oxidoreductase</keyword>
<name>A0A542E554_9MICO</name>
<comment type="caution">
    <text evidence="3">The sequence shown here is derived from an EMBL/GenBank/DDBJ whole genome shotgun (WGS) entry which is preliminary data.</text>
</comment>
<dbReference type="AlphaFoldDB" id="A0A542E554"/>
<accession>A0A542E554</accession>
<dbReference type="Gene3D" id="3.20.20.30">
    <property type="entry name" value="Luciferase-like domain"/>
    <property type="match status" value="2"/>
</dbReference>
<dbReference type="Pfam" id="PF00296">
    <property type="entry name" value="Bac_luciferase"/>
    <property type="match status" value="1"/>
</dbReference>
<organism evidence="3 4">
    <name type="scientific">Lapillicoccus jejuensis</name>
    <dbReference type="NCBI Taxonomy" id="402171"/>
    <lineage>
        <taxon>Bacteria</taxon>
        <taxon>Bacillati</taxon>
        <taxon>Actinomycetota</taxon>
        <taxon>Actinomycetes</taxon>
        <taxon>Micrococcales</taxon>
        <taxon>Intrasporangiaceae</taxon>
        <taxon>Lapillicoccus</taxon>
    </lineage>
</organism>
<dbReference type="EMBL" id="VFMN01000001">
    <property type="protein sequence ID" value="TQJ10414.1"/>
    <property type="molecule type" value="Genomic_DNA"/>
</dbReference>
<dbReference type="PANTHER" id="PTHR43244:SF1">
    <property type="entry name" value="5,10-METHYLENETETRAHYDROMETHANOPTERIN REDUCTASE"/>
    <property type="match status" value="1"/>
</dbReference>
<dbReference type="Proteomes" id="UP000317893">
    <property type="component" value="Unassembled WGS sequence"/>
</dbReference>
<dbReference type="RefSeq" id="WP_141849640.1">
    <property type="nucleotide sequence ID" value="NZ_BAAAPR010000012.1"/>
</dbReference>
<evidence type="ECO:0000259" key="2">
    <source>
        <dbReference type="Pfam" id="PF00296"/>
    </source>
</evidence>
<feature type="domain" description="Luciferase-like" evidence="2">
    <location>
        <begin position="26"/>
        <end position="125"/>
    </location>
</feature>